<dbReference type="RefSeq" id="WP_052371054.1">
    <property type="nucleotide sequence ID" value="NZ_BKCN01000012.1"/>
</dbReference>
<evidence type="ECO:0000313" key="6">
    <source>
        <dbReference type="EMBL" id="GER04643.1"/>
    </source>
</evidence>
<gene>
    <name evidence="5" type="primary">ioxD</name>
    <name evidence="6" type="ORF">JCM17846_23250</name>
</gene>
<protein>
    <recommendedName>
        <fullName evidence="8">SCO family protein</fullName>
    </recommendedName>
</protein>
<evidence type="ECO:0000313" key="5">
    <source>
        <dbReference type="EMBL" id="BAM15881.1"/>
    </source>
</evidence>
<comment type="similarity">
    <text evidence="1">Belongs to the SCO1/2 family.</text>
</comment>
<dbReference type="AlphaFoldDB" id="I4DD91"/>
<keyword evidence="2" id="KW-0479">Metal-binding</keyword>
<evidence type="ECO:0000313" key="7">
    <source>
        <dbReference type="Proteomes" id="UP000324996"/>
    </source>
</evidence>
<keyword evidence="7" id="KW-1185">Reference proteome</keyword>
<dbReference type="CDD" id="cd02968">
    <property type="entry name" value="SCO"/>
    <property type="match status" value="1"/>
</dbReference>
<organism evidence="5">
    <name type="scientific">Iodidimonas nitroreducens</name>
    <dbReference type="NCBI Taxonomy" id="1236968"/>
    <lineage>
        <taxon>Bacteria</taxon>
        <taxon>Pseudomonadati</taxon>
        <taxon>Pseudomonadota</taxon>
        <taxon>Alphaproteobacteria</taxon>
        <taxon>Iodidimonadales</taxon>
        <taxon>Iodidimonadaceae</taxon>
        <taxon>Iodidimonas</taxon>
    </lineage>
</organism>
<evidence type="ECO:0000256" key="4">
    <source>
        <dbReference type="SAM" id="SignalP"/>
    </source>
</evidence>
<evidence type="ECO:0000256" key="2">
    <source>
        <dbReference type="PIRSR" id="PIRSR603782-1"/>
    </source>
</evidence>
<evidence type="ECO:0000256" key="1">
    <source>
        <dbReference type="ARBA" id="ARBA00010996"/>
    </source>
</evidence>
<evidence type="ECO:0008006" key="8">
    <source>
        <dbReference type="Google" id="ProtNLM"/>
    </source>
</evidence>
<name>I4DD91_9PROT</name>
<dbReference type="EMBL" id="BKCN01000012">
    <property type="protein sequence ID" value="GER04643.1"/>
    <property type="molecule type" value="Genomic_DNA"/>
</dbReference>
<dbReference type="Pfam" id="PF02630">
    <property type="entry name" value="SCO1-SenC"/>
    <property type="match status" value="1"/>
</dbReference>
<feature type="signal peptide" evidence="4">
    <location>
        <begin position="1"/>
        <end position="33"/>
    </location>
</feature>
<dbReference type="EMBL" id="AB693882">
    <property type="protein sequence ID" value="BAM15881.1"/>
    <property type="molecule type" value="Genomic_DNA"/>
</dbReference>
<dbReference type="Gene3D" id="3.40.30.10">
    <property type="entry name" value="Glutaredoxin"/>
    <property type="match status" value="1"/>
</dbReference>
<accession>I4DD91</accession>
<dbReference type="GO" id="GO:0046872">
    <property type="term" value="F:metal ion binding"/>
    <property type="evidence" value="ECO:0007669"/>
    <property type="project" value="UniProtKB-KW"/>
</dbReference>
<dbReference type="PANTHER" id="PTHR12151">
    <property type="entry name" value="ELECTRON TRANSPORT PROTIN SCO1/SENC FAMILY MEMBER"/>
    <property type="match status" value="1"/>
</dbReference>
<evidence type="ECO:0000256" key="3">
    <source>
        <dbReference type="PIRSR" id="PIRSR603782-2"/>
    </source>
</evidence>
<keyword evidence="4" id="KW-0732">Signal</keyword>
<keyword evidence="3" id="KW-1015">Disulfide bond</keyword>
<accession>A0A5A7N8H0</accession>
<dbReference type="SUPFAM" id="SSF52833">
    <property type="entry name" value="Thioredoxin-like"/>
    <property type="match status" value="1"/>
</dbReference>
<feature type="chain" id="PRO_5044734690" description="SCO family protein" evidence="4">
    <location>
        <begin position="34"/>
        <end position="239"/>
    </location>
</feature>
<feature type="binding site" evidence="2">
    <location>
        <position position="113"/>
    </location>
    <ligand>
        <name>Cu cation</name>
        <dbReference type="ChEBI" id="CHEBI:23378"/>
    </ligand>
</feature>
<dbReference type="InterPro" id="IPR003782">
    <property type="entry name" value="SCO1/SenC"/>
</dbReference>
<reference evidence="5" key="1">
    <citation type="journal article" date="2012" name="Appl. Environ. Microbiol.">
        <title>Iodide Oxidation by a Novel Multicopper Oxidase from the Alphaproteobacterium Strain Q-1.</title>
        <authorList>
            <person name="Suzuki M."/>
            <person name="Eda Y."/>
            <person name="Ohsawa S."/>
            <person name="Kanesaki Y."/>
            <person name="Yoshikawa H."/>
            <person name="Tanaka K."/>
            <person name="Muramatsu Y."/>
            <person name="Yoshikawa J."/>
            <person name="Sato I."/>
            <person name="Fujii T."/>
            <person name="Amachi S."/>
        </authorList>
    </citation>
    <scope>NUCLEOTIDE SEQUENCE</scope>
    <source>
        <strain evidence="5">Q-1</strain>
    </source>
</reference>
<feature type="disulfide bond" description="Redox-active" evidence="3">
    <location>
        <begin position="113"/>
        <end position="117"/>
    </location>
</feature>
<reference evidence="6 7" key="2">
    <citation type="submission" date="2019-09" db="EMBL/GenBank/DDBJ databases">
        <title>NBRP : Genome information of microbial organism related human and environment.</title>
        <authorList>
            <person name="Hattori M."/>
            <person name="Oshima K."/>
            <person name="Inaba H."/>
            <person name="Suda W."/>
            <person name="Sakamoto M."/>
            <person name="Iino T."/>
            <person name="Kitahara M."/>
            <person name="Oshida Y."/>
            <person name="Iida T."/>
            <person name="Kudo T."/>
            <person name="Itoh T."/>
            <person name="Ohkuma M."/>
        </authorList>
    </citation>
    <scope>NUCLEOTIDE SEQUENCE [LARGE SCALE GENOMIC DNA]</scope>
    <source>
        <strain evidence="6 7">Q-1</strain>
    </source>
</reference>
<proteinExistence type="inferred from homology"/>
<dbReference type="PANTHER" id="PTHR12151:SF25">
    <property type="entry name" value="LINALOOL DEHYDRATASE_ISOMERASE DOMAIN-CONTAINING PROTEIN"/>
    <property type="match status" value="1"/>
</dbReference>
<sequence length="239" mass="26380">MEQTPAKTLSKIMALGCMALGFTAMSVPARAQADHSTMDHSQHGQNEHVMGHGEQKFHMYNGPTKPGRNYKASIGAYDVSSVQLVDQHGKAHDLAQILAQPGPVALQFIFTSCATVCPVLSASFAQSIAPMTDLDPETRLISISIDPEYDTPERLLSYAKRYNAPENWIFLTGSLAEVRLAIKAFDALYESGNKMYHRPYTYLRAEPGKDWVRLDGLLSKAALMNEFESVLQHKAAAHQ</sequence>
<dbReference type="Proteomes" id="UP000324996">
    <property type="component" value="Unassembled WGS sequence"/>
</dbReference>
<keyword evidence="2" id="KW-0186">Copper</keyword>
<feature type="binding site" evidence="2">
    <location>
        <position position="117"/>
    </location>
    <ligand>
        <name>Cu cation</name>
        <dbReference type="ChEBI" id="CHEBI:23378"/>
    </ligand>
</feature>
<dbReference type="InterPro" id="IPR036249">
    <property type="entry name" value="Thioredoxin-like_sf"/>
</dbReference>